<dbReference type="EMBL" id="VSRR010005674">
    <property type="protein sequence ID" value="MPC43069.1"/>
    <property type="molecule type" value="Genomic_DNA"/>
</dbReference>
<evidence type="ECO:0000256" key="1">
    <source>
        <dbReference type="SAM" id="MobiDB-lite"/>
    </source>
</evidence>
<proteinExistence type="predicted"/>
<feature type="region of interest" description="Disordered" evidence="1">
    <location>
        <begin position="40"/>
        <end position="92"/>
    </location>
</feature>
<gene>
    <name evidence="2" type="ORF">E2C01_036706</name>
</gene>
<comment type="caution">
    <text evidence="2">The sequence shown here is derived from an EMBL/GenBank/DDBJ whole genome shotgun (WGS) entry which is preliminary data.</text>
</comment>
<name>A0A5B7FCT7_PORTR</name>
<feature type="compositionally biased region" description="Basic and acidic residues" evidence="1">
    <location>
        <begin position="40"/>
        <end position="54"/>
    </location>
</feature>
<reference evidence="2 3" key="1">
    <citation type="submission" date="2019-05" db="EMBL/GenBank/DDBJ databases">
        <title>Another draft genome of Portunus trituberculatus and its Hox gene families provides insights of decapod evolution.</title>
        <authorList>
            <person name="Jeong J.-H."/>
            <person name="Song I."/>
            <person name="Kim S."/>
            <person name="Choi T."/>
            <person name="Kim D."/>
            <person name="Ryu S."/>
            <person name="Kim W."/>
        </authorList>
    </citation>
    <scope>NUCLEOTIDE SEQUENCE [LARGE SCALE GENOMIC DNA]</scope>
    <source>
        <tissue evidence="2">Muscle</tissue>
    </source>
</reference>
<protein>
    <submittedName>
        <fullName evidence="2">Uncharacterized protein</fullName>
    </submittedName>
</protein>
<dbReference type="Proteomes" id="UP000324222">
    <property type="component" value="Unassembled WGS sequence"/>
</dbReference>
<dbReference type="AlphaFoldDB" id="A0A5B7FCT7"/>
<feature type="compositionally biased region" description="Low complexity" evidence="1">
    <location>
        <begin position="58"/>
        <end position="73"/>
    </location>
</feature>
<keyword evidence="3" id="KW-1185">Reference proteome</keyword>
<evidence type="ECO:0000313" key="2">
    <source>
        <dbReference type="EMBL" id="MPC43069.1"/>
    </source>
</evidence>
<evidence type="ECO:0000313" key="3">
    <source>
        <dbReference type="Proteomes" id="UP000324222"/>
    </source>
</evidence>
<organism evidence="2 3">
    <name type="scientific">Portunus trituberculatus</name>
    <name type="common">Swimming crab</name>
    <name type="synonym">Neptunus trituberculatus</name>
    <dbReference type="NCBI Taxonomy" id="210409"/>
    <lineage>
        <taxon>Eukaryota</taxon>
        <taxon>Metazoa</taxon>
        <taxon>Ecdysozoa</taxon>
        <taxon>Arthropoda</taxon>
        <taxon>Crustacea</taxon>
        <taxon>Multicrustacea</taxon>
        <taxon>Malacostraca</taxon>
        <taxon>Eumalacostraca</taxon>
        <taxon>Eucarida</taxon>
        <taxon>Decapoda</taxon>
        <taxon>Pleocyemata</taxon>
        <taxon>Brachyura</taxon>
        <taxon>Eubrachyura</taxon>
        <taxon>Portunoidea</taxon>
        <taxon>Portunidae</taxon>
        <taxon>Portuninae</taxon>
        <taxon>Portunus</taxon>
    </lineage>
</organism>
<sequence length="105" mass="11772">MYLGPHSTIWEQFLTSDCEKRKVEYRRVKEKVLEKEERCKRRTKEKVLETKSRGEVSGGRVRPPGVSSSPGVSCSTSHGGMLRHSAGGVTEGKVSDWWSFPAMSS</sequence>
<accession>A0A5B7FCT7</accession>